<keyword evidence="2" id="KW-1185">Reference proteome</keyword>
<dbReference type="Gene3D" id="3.80.10.10">
    <property type="entry name" value="Ribonuclease Inhibitor"/>
    <property type="match status" value="1"/>
</dbReference>
<evidence type="ECO:0000313" key="1">
    <source>
        <dbReference type="EnsemblMetazoa" id="SCAU014406-PA"/>
    </source>
</evidence>
<dbReference type="VEuPathDB" id="VectorBase:SCAU014406"/>
<organism evidence="1 2">
    <name type="scientific">Stomoxys calcitrans</name>
    <name type="common">Stable fly</name>
    <name type="synonym">Conops calcitrans</name>
    <dbReference type="NCBI Taxonomy" id="35570"/>
    <lineage>
        <taxon>Eukaryota</taxon>
        <taxon>Metazoa</taxon>
        <taxon>Ecdysozoa</taxon>
        <taxon>Arthropoda</taxon>
        <taxon>Hexapoda</taxon>
        <taxon>Insecta</taxon>
        <taxon>Pterygota</taxon>
        <taxon>Neoptera</taxon>
        <taxon>Endopterygota</taxon>
        <taxon>Diptera</taxon>
        <taxon>Brachycera</taxon>
        <taxon>Muscomorpha</taxon>
        <taxon>Muscoidea</taxon>
        <taxon>Muscidae</taxon>
        <taxon>Stomoxys</taxon>
    </lineage>
</organism>
<dbReference type="InterPro" id="IPR032675">
    <property type="entry name" value="LRR_dom_sf"/>
</dbReference>
<dbReference type="Proteomes" id="UP000095300">
    <property type="component" value="Unassembled WGS sequence"/>
</dbReference>
<gene>
    <name evidence="1" type="primary">106094807</name>
</gene>
<evidence type="ECO:0008006" key="3">
    <source>
        <dbReference type="Google" id="ProtNLM"/>
    </source>
</evidence>
<name>A0A1I8Q6T7_STOCA</name>
<sequence length="572" mass="67181">MALRGFEEISFYYDILKQIFDNLPFEDQLRLARVSSVTQFVFANYVWPIRYGCLKIFTTFGGEFLICNESDRNCKLLRPTALQEFLRYYATNVEELWVDKPWNFQYFTKLKALLCDGLHFNLKIIDQVAAQLPHLLKFQVKHLKCGKRHFDETILESLLKLSHLRELELEFYNDNSDKKIKYPQFCKLLCKLKLDVLKLSFEVEPETSVGQSFSSETLRDLTIMATFSKEKWLNNYDSFLGIFANLKSLTLRHPYQQYMDYSSLEAITSSCGKLETLHLYGILFSPIAIFTIPASLKELRVELCYGLTYKNLQQILTQNPNLCKFLSQCSDYMGDFISFPISPAIEILELDRVELSRFPQVYERNENLKELTWHSHWMWGDNADDVINVSLITAPRLATCLNLQTLNMVCCHMSVSVLQELKHLQKLKTELNLPKDWSEVVALLQHPSLTELEIAFEFQEDDKKLAPKCDELQTNVTRLILQYPHNLGEDLDFWLDLLNQNRNMKLSLFCWKTHYTNINELIWHPKFPAFLKAIYVQGIQIAYNELKTNYDAIINDLKKLKYIYSENEEEEM</sequence>
<dbReference type="AlphaFoldDB" id="A0A1I8Q6T7"/>
<dbReference type="SUPFAM" id="SSF52047">
    <property type="entry name" value="RNI-like"/>
    <property type="match status" value="1"/>
</dbReference>
<dbReference type="OrthoDB" id="7955336at2759"/>
<evidence type="ECO:0000313" key="2">
    <source>
        <dbReference type="Proteomes" id="UP000095300"/>
    </source>
</evidence>
<protein>
    <recommendedName>
        <fullName evidence="3">F-box domain-containing protein</fullName>
    </recommendedName>
</protein>
<reference evidence="1" key="1">
    <citation type="submission" date="2020-05" db="UniProtKB">
        <authorList>
            <consortium name="EnsemblMetazoa"/>
        </authorList>
    </citation>
    <scope>IDENTIFICATION</scope>
    <source>
        <strain evidence="1">USDA</strain>
    </source>
</reference>
<dbReference type="EnsemblMetazoa" id="SCAU014406-RA">
    <property type="protein sequence ID" value="SCAU014406-PA"/>
    <property type="gene ID" value="SCAU014406"/>
</dbReference>
<accession>A0A1I8Q6T7</accession>
<proteinExistence type="predicted"/>